<feature type="transmembrane region" description="Helical" evidence="14">
    <location>
        <begin position="280"/>
        <end position="303"/>
    </location>
</feature>
<gene>
    <name evidence="15" type="ORF">HMPREF9473_00840</name>
</gene>
<evidence type="ECO:0000256" key="6">
    <source>
        <dbReference type="ARBA" id="ARBA00022683"/>
    </source>
</evidence>
<dbReference type="PANTHER" id="PTHR33843:SF4">
    <property type="entry name" value="ASCORBATE-SPECIFIC PTS SYSTEM EIIC COMPONENT"/>
    <property type="match status" value="1"/>
</dbReference>
<dbReference type="PANTHER" id="PTHR33843">
    <property type="entry name" value="ASCORBATE-SPECIFIC PTS SYSTEM EIIC COMPONENT"/>
    <property type="match status" value="1"/>
</dbReference>
<evidence type="ECO:0000256" key="9">
    <source>
        <dbReference type="ARBA" id="ARBA00023136"/>
    </source>
</evidence>
<feature type="transmembrane region" description="Helical" evidence="14">
    <location>
        <begin position="154"/>
        <end position="175"/>
    </location>
</feature>
<keyword evidence="4" id="KW-1003">Cell membrane</keyword>
<dbReference type="InterPro" id="IPR004703">
    <property type="entry name" value="PTS_sugar-sp_permease"/>
</dbReference>
<dbReference type="OrthoDB" id="9796178at2"/>
<organism evidence="15 16">
    <name type="scientific">Hungatella hathewayi WAL-18680</name>
    <dbReference type="NCBI Taxonomy" id="742737"/>
    <lineage>
        <taxon>Bacteria</taxon>
        <taxon>Bacillati</taxon>
        <taxon>Bacillota</taxon>
        <taxon>Clostridia</taxon>
        <taxon>Lachnospirales</taxon>
        <taxon>Lachnospiraceae</taxon>
        <taxon>Hungatella</taxon>
    </lineage>
</organism>
<feature type="transmembrane region" description="Helical" evidence="14">
    <location>
        <begin position="125"/>
        <end position="148"/>
    </location>
</feature>
<comment type="caution">
    <text evidence="15">The sequence shown here is derived from an EMBL/GenBank/DDBJ whole genome shotgun (WGS) entry which is preliminary data.</text>
</comment>
<keyword evidence="6" id="KW-0598">Phosphotransferase system</keyword>
<comment type="subunit">
    <text evidence="2">Homodimer.</text>
</comment>
<feature type="transmembrane region" description="Helical" evidence="14">
    <location>
        <begin position="429"/>
        <end position="459"/>
    </location>
</feature>
<dbReference type="AlphaFoldDB" id="G5IBB8"/>
<dbReference type="GO" id="GO:0005886">
    <property type="term" value="C:plasma membrane"/>
    <property type="evidence" value="ECO:0007669"/>
    <property type="project" value="UniProtKB-SubCell"/>
</dbReference>
<keyword evidence="9 14" id="KW-0472">Membrane</keyword>
<reference evidence="15 16" key="1">
    <citation type="submission" date="2011-08" db="EMBL/GenBank/DDBJ databases">
        <title>The Genome Sequence of Clostridium hathewayi WAL-18680.</title>
        <authorList>
            <consortium name="The Broad Institute Genome Sequencing Platform"/>
            <person name="Earl A."/>
            <person name="Ward D."/>
            <person name="Feldgarden M."/>
            <person name="Gevers D."/>
            <person name="Finegold S.M."/>
            <person name="Summanen P.H."/>
            <person name="Molitoris D.R."/>
            <person name="Song M."/>
            <person name="Daigneault M."/>
            <person name="Allen-Vercoe E."/>
            <person name="Young S.K."/>
            <person name="Zeng Q."/>
            <person name="Gargeya S."/>
            <person name="Fitzgerald M."/>
            <person name="Haas B."/>
            <person name="Abouelleil A."/>
            <person name="Alvarado L."/>
            <person name="Arachchi H.M."/>
            <person name="Berlin A."/>
            <person name="Brown A."/>
            <person name="Chapman S.B."/>
            <person name="Chen Z."/>
            <person name="Dunbar C."/>
            <person name="Freedman E."/>
            <person name="Gearin G."/>
            <person name="Gellesch M."/>
            <person name="Goldberg J."/>
            <person name="Griggs A."/>
            <person name="Gujja S."/>
            <person name="Heiman D."/>
            <person name="Howarth C."/>
            <person name="Larson L."/>
            <person name="Lui A."/>
            <person name="MacDonald P.J.P."/>
            <person name="Montmayeur A."/>
            <person name="Murphy C."/>
            <person name="Neiman D."/>
            <person name="Pearson M."/>
            <person name="Priest M."/>
            <person name="Roberts A."/>
            <person name="Saif S."/>
            <person name="Shea T."/>
            <person name="Shenoy N."/>
            <person name="Sisk P."/>
            <person name="Stolte C."/>
            <person name="Sykes S."/>
            <person name="Wortman J."/>
            <person name="Nusbaum C."/>
            <person name="Birren B."/>
        </authorList>
    </citation>
    <scope>NUCLEOTIDE SEQUENCE [LARGE SCALE GENOMIC DNA]</scope>
    <source>
        <strain evidence="15 16">WAL-18680</strain>
    </source>
</reference>
<comment type="similarity">
    <text evidence="11">Belongs to the UlaA family.</text>
</comment>
<keyword evidence="8 14" id="KW-1133">Transmembrane helix</keyword>
<evidence type="ECO:0000256" key="12">
    <source>
        <dbReference type="ARBA" id="ARBA00039702"/>
    </source>
</evidence>
<evidence type="ECO:0000256" key="1">
    <source>
        <dbReference type="ARBA" id="ARBA00004651"/>
    </source>
</evidence>
<feature type="transmembrane region" description="Helical" evidence="14">
    <location>
        <begin position="324"/>
        <end position="343"/>
    </location>
</feature>
<feature type="transmembrane region" description="Helical" evidence="14">
    <location>
        <begin position="236"/>
        <end position="260"/>
    </location>
</feature>
<dbReference type="RefSeq" id="WP_006778826.1">
    <property type="nucleotide sequence ID" value="NZ_CP040506.1"/>
</dbReference>
<evidence type="ECO:0000256" key="14">
    <source>
        <dbReference type="SAM" id="Phobius"/>
    </source>
</evidence>
<dbReference type="Pfam" id="PF03611">
    <property type="entry name" value="EIIC-GAT"/>
    <property type="match status" value="1"/>
</dbReference>
<dbReference type="EMBL" id="ADLN01000006">
    <property type="protein sequence ID" value="EHI61225.1"/>
    <property type="molecule type" value="Genomic_DNA"/>
</dbReference>
<keyword evidence="7 14" id="KW-0812">Transmembrane</keyword>
<evidence type="ECO:0000256" key="10">
    <source>
        <dbReference type="ARBA" id="ARBA00037387"/>
    </source>
</evidence>
<evidence type="ECO:0000256" key="11">
    <source>
        <dbReference type="ARBA" id="ARBA00038218"/>
    </source>
</evidence>
<keyword evidence="5" id="KW-0762">Sugar transport</keyword>
<keyword evidence="3" id="KW-0813">Transport</keyword>
<dbReference type="Proteomes" id="UP000005384">
    <property type="component" value="Unassembled WGS sequence"/>
</dbReference>
<feature type="transmembrane region" description="Helical" evidence="14">
    <location>
        <begin position="14"/>
        <end position="32"/>
    </location>
</feature>
<dbReference type="GO" id="GO:0009401">
    <property type="term" value="P:phosphoenolpyruvate-dependent sugar phosphotransferase system"/>
    <property type="evidence" value="ECO:0007669"/>
    <property type="project" value="UniProtKB-KW"/>
</dbReference>
<evidence type="ECO:0000256" key="2">
    <source>
        <dbReference type="ARBA" id="ARBA00011738"/>
    </source>
</evidence>
<comment type="subcellular location">
    <subcellularLocation>
        <location evidence="1">Cell membrane</location>
        <topology evidence="1">Multi-pass membrane protein</topology>
    </subcellularLocation>
</comment>
<feature type="transmembrane region" description="Helical" evidence="14">
    <location>
        <begin position="349"/>
        <end position="380"/>
    </location>
</feature>
<evidence type="ECO:0000313" key="16">
    <source>
        <dbReference type="Proteomes" id="UP000005384"/>
    </source>
</evidence>
<evidence type="ECO:0000256" key="3">
    <source>
        <dbReference type="ARBA" id="ARBA00022448"/>
    </source>
</evidence>
<sequence length="467" mass="49665">MGIISSVANVLKLIFGQIELVMAIVVLIGLLLQRKKPMDVVMGVVKAFVGVLILKQGSTLLQAPYKPVMEMLRSAFGISGIITENYSGMAAINTAIPMLVTMVPTVMLFGFLINILLAKFGPLKVVFLTAHTMLAFATLTVWLVNWFFGCEGAVLLIACSVFCGVFWTVMPAWAYKYSKPFAGNGFTLGHISCMAAVISSRIGMLLGKYDKNHPVLFEEDEEDEEKTGRFSSLTRLFNDSTVVTCLLMTVVLAAGCLLAGKDAIVEAAGGTNWIVWMIELGGNFTVGIVVLLTGVRMMIAELVPAFKGISDKLVPGAVPSVDMPVFFPLAPFSAILGFLGAFLGEFLGFFILLAFGSATLMIPGIIATFFDGGIAGVFGFKYGGKKAAFVSGLAVGLVQILGGVIFTVVSGLGTLGATYGNTDFGSSMALLAVTMNIIGSVWFFLILLVLIYVAACALLKKQFATES</sequence>
<feature type="transmembrane region" description="Helical" evidence="14">
    <location>
        <begin position="95"/>
        <end position="118"/>
    </location>
</feature>
<proteinExistence type="inferred from homology"/>
<accession>G5IBB8</accession>
<dbReference type="InterPro" id="IPR051562">
    <property type="entry name" value="Ascorbate-PTS_EIIC"/>
</dbReference>
<comment type="function">
    <text evidence="10">The phosphoenolpyruvate-dependent sugar phosphotransferase system (sugar PTS), a major carbohydrate active transport system, catalyzes the phosphorylation of incoming sugar substrates concomitantly with their translocation across the cell membrane. The enzyme II UlaABC PTS system is involved in ascorbate transport.</text>
</comment>
<dbReference type="PATRIC" id="fig|742737.3.peg.835"/>
<evidence type="ECO:0000313" key="15">
    <source>
        <dbReference type="EMBL" id="EHI61225.1"/>
    </source>
</evidence>
<evidence type="ECO:0000256" key="8">
    <source>
        <dbReference type="ARBA" id="ARBA00022989"/>
    </source>
</evidence>
<protein>
    <recommendedName>
        <fullName evidence="12">Ascorbate-specific PTS system EIIC component</fullName>
    </recommendedName>
    <alternativeName>
        <fullName evidence="13">Ascorbate-specific permease IIC component UlaA</fullName>
    </alternativeName>
</protein>
<evidence type="ECO:0000256" key="13">
    <source>
        <dbReference type="ARBA" id="ARBA00042859"/>
    </source>
</evidence>
<evidence type="ECO:0000256" key="5">
    <source>
        <dbReference type="ARBA" id="ARBA00022597"/>
    </source>
</evidence>
<keyword evidence="16" id="KW-1185">Reference proteome</keyword>
<feature type="transmembrane region" description="Helical" evidence="14">
    <location>
        <begin position="387"/>
        <end position="409"/>
    </location>
</feature>
<evidence type="ECO:0000256" key="4">
    <source>
        <dbReference type="ARBA" id="ARBA00022475"/>
    </source>
</evidence>
<name>G5IBB8_9FIRM</name>
<evidence type="ECO:0000256" key="7">
    <source>
        <dbReference type="ARBA" id="ARBA00022692"/>
    </source>
</evidence>
<dbReference type="HOGENOM" id="CLU_031784_1_0_9"/>